<dbReference type="InParanoid" id="A0A1B4XG77"/>
<proteinExistence type="predicted"/>
<feature type="region of interest" description="Disordered" evidence="1">
    <location>
        <begin position="54"/>
        <end position="77"/>
    </location>
</feature>
<dbReference type="RefSeq" id="WP_096360632.1">
    <property type="nucleotide sequence ID" value="NZ_AP014879.1"/>
</dbReference>
<keyword evidence="3" id="KW-1185">Reference proteome</keyword>
<gene>
    <name evidence="2" type="ORF">SCL_1517</name>
</gene>
<evidence type="ECO:0000313" key="3">
    <source>
        <dbReference type="Proteomes" id="UP000243180"/>
    </source>
</evidence>
<protein>
    <submittedName>
        <fullName evidence="2">Uncharacterized protein</fullName>
    </submittedName>
</protein>
<evidence type="ECO:0000313" key="2">
    <source>
        <dbReference type="EMBL" id="BAV33822.1"/>
    </source>
</evidence>
<sequence>MSIDALLVILLVWTVAGLLAAIAFGKMIRGNSPDDEEGNLAAPAGSVKYLRKTKDKSQDASVRAPLARHNSNKRASG</sequence>
<evidence type="ECO:0000256" key="1">
    <source>
        <dbReference type="SAM" id="MobiDB-lite"/>
    </source>
</evidence>
<dbReference type="Proteomes" id="UP000243180">
    <property type="component" value="Chromosome"/>
</dbReference>
<dbReference type="AlphaFoldDB" id="A0A1B4XG77"/>
<dbReference type="KEGG" id="slim:SCL_1517"/>
<organism evidence="2 3">
    <name type="scientific">Sulfuricaulis limicola</name>
    <dbReference type="NCBI Taxonomy" id="1620215"/>
    <lineage>
        <taxon>Bacteria</taxon>
        <taxon>Pseudomonadati</taxon>
        <taxon>Pseudomonadota</taxon>
        <taxon>Gammaproteobacteria</taxon>
        <taxon>Acidiferrobacterales</taxon>
        <taxon>Acidiferrobacteraceae</taxon>
        <taxon>Sulfuricaulis</taxon>
    </lineage>
</organism>
<reference evidence="2 3" key="1">
    <citation type="submission" date="2015-05" db="EMBL/GenBank/DDBJ databases">
        <title>Complete genome sequence of a sulfur-oxidizing gammaproteobacterium strain HA5.</title>
        <authorList>
            <person name="Miura A."/>
            <person name="Kojima H."/>
            <person name="Fukui M."/>
        </authorList>
    </citation>
    <scope>NUCLEOTIDE SEQUENCE [LARGE SCALE GENOMIC DNA]</scope>
    <source>
        <strain evidence="2 3">HA5</strain>
    </source>
</reference>
<name>A0A1B4XG77_9GAMM</name>
<accession>A0A1B4XG77</accession>
<dbReference type="EMBL" id="AP014879">
    <property type="protein sequence ID" value="BAV33822.1"/>
    <property type="molecule type" value="Genomic_DNA"/>
</dbReference>